<sequence length="305" mass="33839">MFCKNIKNLLAGAALIAFSSAPVFAKTYQHSLGSLEISEVPQRVVVLGFGSLDYLDALGVTPIGMPKSLLPENLQQYKSDEFTNTGSLQEVNYETLFTLKPDLIIAEGRMVKHYQDLKDIAPVYMYRIDSANYWETTQQHWNNLSEIFGKKAKGDELVAEVKSRIDALHSKNIEQPRKALTVMSSGSNITSFGAVSRFSFVYQEAGFTTTESVNVPAESRTHGDLISFEYIADAKPDVLLILDRDQAIGKASGKANQLFANDLVESTPASKNEHLIYLDPAAWYLSAGGYYSTKMMIENLNRAIQ</sequence>
<comment type="subcellular location">
    <subcellularLocation>
        <location evidence="1">Cell envelope</location>
    </subcellularLocation>
</comment>
<evidence type="ECO:0000259" key="7">
    <source>
        <dbReference type="PROSITE" id="PS50983"/>
    </source>
</evidence>
<evidence type="ECO:0000256" key="2">
    <source>
        <dbReference type="ARBA" id="ARBA00008814"/>
    </source>
</evidence>
<evidence type="ECO:0000256" key="3">
    <source>
        <dbReference type="ARBA" id="ARBA00022448"/>
    </source>
</evidence>
<evidence type="ECO:0000313" key="9">
    <source>
        <dbReference type="Proteomes" id="UP001139488"/>
    </source>
</evidence>
<dbReference type="GO" id="GO:0030288">
    <property type="term" value="C:outer membrane-bounded periplasmic space"/>
    <property type="evidence" value="ECO:0007669"/>
    <property type="project" value="TreeGrafter"/>
</dbReference>
<dbReference type="CDD" id="cd01140">
    <property type="entry name" value="FatB"/>
    <property type="match status" value="1"/>
</dbReference>
<dbReference type="InterPro" id="IPR033870">
    <property type="entry name" value="FatB"/>
</dbReference>
<dbReference type="PANTHER" id="PTHR30532">
    <property type="entry name" value="IRON III DICITRATE-BINDING PERIPLASMIC PROTEIN"/>
    <property type="match status" value="1"/>
</dbReference>
<name>A0A9X2AVR7_9VIBR</name>
<dbReference type="Proteomes" id="UP001139488">
    <property type="component" value="Unassembled WGS sequence"/>
</dbReference>
<organism evidence="8 9">
    <name type="scientific">Vibrio gelatinilyticus</name>
    <dbReference type="NCBI Taxonomy" id="2893468"/>
    <lineage>
        <taxon>Bacteria</taxon>
        <taxon>Pseudomonadati</taxon>
        <taxon>Pseudomonadota</taxon>
        <taxon>Gammaproteobacteria</taxon>
        <taxon>Vibrionales</taxon>
        <taxon>Vibrionaceae</taxon>
        <taxon>Vibrio</taxon>
    </lineage>
</organism>
<feature type="chain" id="PRO_5040840090" evidence="6">
    <location>
        <begin position="26"/>
        <end position="305"/>
    </location>
</feature>
<dbReference type="PANTHER" id="PTHR30532:SF28">
    <property type="entry name" value="PETROBACTIN-BINDING PROTEIN YCLQ"/>
    <property type="match status" value="1"/>
</dbReference>
<reference evidence="8" key="1">
    <citation type="submission" date="2021-11" db="EMBL/GenBank/DDBJ databases">
        <title>Vibrio ZSDE26 sp. nov. and Vibrio ZSDZ34 sp. nov., isolated from coastal seawater in Qingdao.</title>
        <authorList>
            <person name="Zhang P."/>
        </authorList>
    </citation>
    <scope>NUCLEOTIDE SEQUENCE</scope>
    <source>
        <strain evidence="8">ZSDZ34</strain>
    </source>
</reference>
<dbReference type="AlphaFoldDB" id="A0A9X2AVR7"/>
<evidence type="ECO:0000256" key="1">
    <source>
        <dbReference type="ARBA" id="ARBA00004196"/>
    </source>
</evidence>
<comment type="caution">
    <text evidence="8">The sequence shown here is derived from an EMBL/GenBank/DDBJ whole genome shotgun (WGS) entry which is preliminary data.</text>
</comment>
<dbReference type="GO" id="GO:1901678">
    <property type="term" value="P:iron coordination entity transport"/>
    <property type="evidence" value="ECO:0007669"/>
    <property type="project" value="UniProtKB-ARBA"/>
</dbReference>
<dbReference type="InterPro" id="IPR051313">
    <property type="entry name" value="Bact_iron-sidero_bind"/>
</dbReference>
<dbReference type="RefSeq" id="WP_244355954.1">
    <property type="nucleotide sequence ID" value="NZ_JAJNNZ010000004.1"/>
</dbReference>
<feature type="signal peptide" evidence="6">
    <location>
        <begin position="1"/>
        <end position="25"/>
    </location>
</feature>
<gene>
    <name evidence="8" type="ORF">LNL84_06260</name>
</gene>
<accession>A0A9X2AVR7</accession>
<keyword evidence="4" id="KW-0408">Iron</keyword>
<evidence type="ECO:0000256" key="5">
    <source>
        <dbReference type="ARBA" id="ARBA00022729"/>
    </source>
</evidence>
<keyword evidence="5 6" id="KW-0732">Signal</keyword>
<comment type="similarity">
    <text evidence="2">Belongs to the bacterial solute-binding protein 8 family.</text>
</comment>
<feature type="domain" description="Fe/B12 periplasmic-binding" evidence="7">
    <location>
        <begin position="43"/>
        <end position="305"/>
    </location>
</feature>
<proteinExistence type="inferred from homology"/>
<dbReference type="PROSITE" id="PS50983">
    <property type="entry name" value="FE_B12_PBP"/>
    <property type="match status" value="1"/>
</dbReference>
<evidence type="ECO:0000256" key="4">
    <source>
        <dbReference type="ARBA" id="ARBA00022496"/>
    </source>
</evidence>
<evidence type="ECO:0000256" key="6">
    <source>
        <dbReference type="SAM" id="SignalP"/>
    </source>
</evidence>
<keyword evidence="4" id="KW-0406">Ion transport</keyword>
<keyword evidence="3" id="KW-0813">Transport</keyword>
<keyword evidence="9" id="KW-1185">Reference proteome</keyword>
<dbReference type="SUPFAM" id="SSF53807">
    <property type="entry name" value="Helical backbone' metal receptor"/>
    <property type="match status" value="1"/>
</dbReference>
<dbReference type="InterPro" id="IPR002491">
    <property type="entry name" value="ABC_transptr_periplasmic_BD"/>
</dbReference>
<dbReference type="EMBL" id="JAJNNZ010000004">
    <property type="protein sequence ID" value="MCJ2376436.1"/>
    <property type="molecule type" value="Genomic_DNA"/>
</dbReference>
<evidence type="ECO:0000313" key="8">
    <source>
        <dbReference type="EMBL" id="MCJ2376436.1"/>
    </source>
</evidence>
<keyword evidence="4" id="KW-0410">Iron transport</keyword>
<dbReference type="Pfam" id="PF01497">
    <property type="entry name" value="Peripla_BP_2"/>
    <property type="match status" value="1"/>
</dbReference>
<protein>
    <submittedName>
        <fullName evidence="8">ABC transporter substrate-binding protein</fullName>
    </submittedName>
</protein>
<dbReference type="Gene3D" id="3.40.50.1980">
    <property type="entry name" value="Nitrogenase molybdenum iron protein domain"/>
    <property type="match status" value="2"/>
</dbReference>